<dbReference type="AlphaFoldDB" id="A0A9Q3EGV9"/>
<evidence type="ECO:0000313" key="2">
    <source>
        <dbReference type="EMBL" id="MBW0518713.1"/>
    </source>
</evidence>
<dbReference type="InterPro" id="IPR043128">
    <property type="entry name" value="Rev_trsase/Diguanyl_cyclase"/>
</dbReference>
<sequence>MVVYIHDIIIYSETWEDHVQYIERVQSKFTPINLKISLKKGNFGQQELLVLGHKVSGLSLAIDQYKVAVVMQKSVPKIIKEMQSLLVFAMSYRNHINRFSHIATSLYKECSKDIVFEITKGRGDAYERIKHELTNAPVLILPGFELPLKLYIDVACSQGLGAALHQRQIMDEGKIHTNADGLIRWPLDNVKRNPAYDPELEAKIAIHFIEIERRKDFRFSERAPGSGTPDSEDTESKGTKTPILGISPSKLHNELFGEVMKAYSKYKQCGILLQLLQQKYRSPELKSQLEEMWLRDHKDNKYLLIHGLLYHREKHTSALPVVDRDHISLILQECHDCPYMAHISEDRTKERVAITAWLPK</sequence>
<keyword evidence="3" id="KW-1185">Reference proteome</keyword>
<proteinExistence type="predicted"/>
<dbReference type="Gene3D" id="1.10.340.70">
    <property type="match status" value="1"/>
</dbReference>
<comment type="caution">
    <text evidence="2">The sequence shown here is derived from an EMBL/GenBank/DDBJ whole genome shotgun (WGS) entry which is preliminary data.</text>
</comment>
<dbReference type="EMBL" id="AVOT02026820">
    <property type="protein sequence ID" value="MBW0518713.1"/>
    <property type="molecule type" value="Genomic_DNA"/>
</dbReference>
<dbReference type="InterPro" id="IPR043502">
    <property type="entry name" value="DNA/RNA_pol_sf"/>
</dbReference>
<dbReference type="InterPro" id="IPR051320">
    <property type="entry name" value="Viral_Replic_Matur_Polypro"/>
</dbReference>
<evidence type="ECO:0008006" key="4">
    <source>
        <dbReference type="Google" id="ProtNLM"/>
    </source>
</evidence>
<dbReference type="PANTHER" id="PTHR33064">
    <property type="entry name" value="POL PROTEIN"/>
    <property type="match status" value="1"/>
</dbReference>
<evidence type="ECO:0000256" key="1">
    <source>
        <dbReference type="SAM" id="MobiDB-lite"/>
    </source>
</evidence>
<dbReference type="Proteomes" id="UP000765509">
    <property type="component" value="Unassembled WGS sequence"/>
</dbReference>
<evidence type="ECO:0000313" key="3">
    <source>
        <dbReference type="Proteomes" id="UP000765509"/>
    </source>
</evidence>
<accession>A0A9Q3EGV9</accession>
<dbReference type="PANTHER" id="PTHR33064:SF37">
    <property type="entry name" value="RIBONUCLEASE H"/>
    <property type="match status" value="1"/>
</dbReference>
<gene>
    <name evidence="2" type="ORF">O181_058428</name>
</gene>
<organism evidence="2 3">
    <name type="scientific">Austropuccinia psidii MF-1</name>
    <dbReference type="NCBI Taxonomy" id="1389203"/>
    <lineage>
        <taxon>Eukaryota</taxon>
        <taxon>Fungi</taxon>
        <taxon>Dikarya</taxon>
        <taxon>Basidiomycota</taxon>
        <taxon>Pucciniomycotina</taxon>
        <taxon>Pucciniomycetes</taxon>
        <taxon>Pucciniales</taxon>
        <taxon>Sphaerophragmiaceae</taxon>
        <taxon>Austropuccinia</taxon>
    </lineage>
</organism>
<name>A0A9Q3EGV9_9BASI</name>
<feature type="region of interest" description="Disordered" evidence="1">
    <location>
        <begin position="220"/>
        <end position="243"/>
    </location>
</feature>
<protein>
    <recommendedName>
        <fullName evidence="4">Reverse transcriptase domain-containing protein</fullName>
    </recommendedName>
</protein>
<dbReference type="Gene3D" id="3.30.70.270">
    <property type="match status" value="2"/>
</dbReference>
<dbReference type="SUPFAM" id="SSF56672">
    <property type="entry name" value="DNA/RNA polymerases"/>
    <property type="match status" value="1"/>
</dbReference>
<reference evidence="2" key="1">
    <citation type="submission" date="2021-03" db="EMBL/GenBank/DDBJ databases">
        <title>Draft genome sequence of rust myrtle Austropuccinia psidii MF-1, a brazilian biotype.</title>
        <authorList>
            <person name="Quecine M.C."/>
            <person name="Pachon D.M.R."/>
            <person name="Bonatelli M.L."/>
            <person name="Correr F.H."/>
            <person name="Franceschini L.M."/>
            <person name="Leite T.F."/>
            <person name="Margarido G.R.A."/>
            <person name="Almeida C.A."/>
            <person name="Ferrarezi J.A."/>
            <person name="Labate C.A."/>
        </authorList>
    </citation>
    <scope>NUCLEOTIDE SEQUENCE</scope>
    <source>
        <strain evidence="2">MF-1</strain>
    </source>
</reference>